<reference evidence="2" key="1">
    <citation type="submission" date="2023-10" db="EMBL/GenBank/DDBJ databases">
        <authorList>
            <person name="Chen Y."/>
            <person name="Shah S."/>
            <person name="Dougan E. K."/>
            <person name="Thang M."/>
            <person name="Chan C."/>
        </authorList>
    </citation>
    <scope>NUCLEOTIDE SEQUENCE [LARGE SCALE GENOMIC DNA]</scope>
</reference>
<name>A0ABN9V1D8_9DINO</name>
<feature type="compositionally biased region" description="Polar residues" evidence="1">
    <location>
        <begin position="137"/>
        <end position="149"/>
    </location>
</feature>
<comment type="caution">
    <text evidence="2">The sequence shown here is derived from an EMBL/GenBank/DDBJ whole genome shotgun (WGS) entry which is preliminary data.</text>
</comment>
<protein>
    <submittedName>
        <fullName evidence="2">Uncharacterized protein</fullName>
    </submittedName>
</protein>
<proteinExistence type="predicted"/>
<evidence type="ECO:0000313" key="3">
    <source>
        <dbReference type="Proteomes" id="UP001189429"/>
    </source>
</evidence>
<evidence type="ECO:0000256" key="1">
    <source>
        <dbReference type="SAM" id="MobiDB-lite"/>
    </source>
</evidence>
<keyword evidence="3" id="KW-1185">Reference proteome</keyword>
<dbReference type="Proteomes" id="UP001189429">
    <property type="component" value="Unassembled WGS sequence"/>
</dbReference>
<gene>
    <name evidence="2" type="ORF">PCOR1329_LOCUS53665</name>
</gene>
<accession>A0ABN9V1D8</accession>
<feature type="compositionally biased region" description="Low complexity" evidence="1">
    <location>
        <begin position="33"/>
        <end position="43"/>
    </location>
</feature>
<feature type="region of interest" description="Disordered" evidence="1">
    <location>
        <begin position="127"/>
        <end position="149"/>
    </location>
</feature>
<organism evidence="2 3">
    <name type="scientific">Prorocentrum cordatum</name>
    <dbReference type="NCBI Taxonomy" id="2364126"/>
    <lineage>
        <taxon>Eukaryota</taxon>
        <taxon>Sar</taxon>
        <taxon>Alveolata</taxon>
        <taxon>Dinophyceae</taxon>
        <taxon>Prorocentrales</taxon>
        <taxon>Prorocentraceae</taxon>
        <taxon>Prorocentrum</taxon>
    </lineage>
</organism>
<dbReference type="EMBL" id="CAUYUJ010016541">
    <property type="protein sequence ID" value="CAK0866501.1"/>
    <property type="molecule type" value="Genomic_DNA"/>
</dbReference>
<evidence type="ECO:0000313" key="2">
    <source>
        <dbReference type="EMBL" id="CAK0866501.1"/>
    </source>
</evidence>
<feature type="region of interest" description="Disordered" evidence="1">
    <location>
        <begin position="1"/>
        <end position="43"/>
    </location>
</feature>
<sequence length="149" mass="15221">MPSRPDGALGCEPPPPQRRPRGSVEAPRAAQPRVPALQEAAEAAAVPAARRELQGRGALRGLRHVAHEGDAAVAVHLGDVRHALDRVDAGQQRAPGAAGDAEEVREADGAEAVRGVLHLEGGAVVPAGLRGADVRQEASTAARPTNGCS</sequence>